<dbReference type="InterPro" id="IPR027417">
    <property type="entry name" value="P-loop_NTPase"/>
</dbReference>
<dbReference type="EMBL" id="ML220130">
    <property type="protein sequence ID" value="TGZ79609.1"/>
    <property type="molecule type" value="Genomic_DNA"/>
</dbReference>
<evidence type="ECO:0000256" key="3">
    <source>
        <dbReference type="ARBA" id="ARBA00007188"/>
    </source>
</evidence>
<dbReference type="GO" id="GO:0000027">
    <property type="term" value="P:ribosomal large subunit assembly"/>
    <property type="evidence" value="ECO:0007669"/>
    <property type="project" value="InterPro"/>
</dbReference>
<protein>
    <recommendedName>
        <fullName evidence="4 10">Midasin</fullName>
    </recommendedName>
</protein>
<evidence type="ECO:0000256" key="10">
    <source>
        <dbReference type="PIRNR" id="PIRNR010340"/>
    </source>
</evidence>
<dbReference type="GO" id="GO:0005524">
    <property type="term" value="F:ATP binding"/>
    <property type="evidence" value="ECO:0007669"/>
    <property type="project" value="UniProtKB-KW"/>
</dbReference>
<dbReference type="FunFam" id="3.40.50.300:FF:001053">
    <property type="entry name" value="Midasin"/>
    <property type="match status" value="1"/>
</dbReference>
<dbReference type="PROSITE" id="PS50234">
    <property type="entry name" value="VWFA"/>
    <property type="match status" value="1"/>
</dbReference>
<dbReference type="InterPro" id="IPR002035">
    <property type="entry name" value="VWF_A"/>
</dbReference>
<dbReference type="InterPro" id="IPR025662">
    <property type="entry name" value="Sigma_54_int_dom_ATP-bd_1"/>
</dbReference>
<comment type="subcellular location">
    <subcellularLocation>
        <location evidence="1">Nucleus</location>
        <location evidence="1">Nucleolus</location>
    </subcellularLocation>
    <subcellularLocation>
        <location evidence="2">Nucleus</location>
        <location evidence="2">Nucleoplasm</location>
    </subcellularLocation>
</comment>
<feature type="compositionally biased region" description="Acidic residues" evidence="11">
    <location>
        <begin position="4237"/>
        <end position="4255"/>
    </location>
</feature>
<dbReference type="InterPro" id="IPR041190">
    <property type="entry name" value="Midasin_AAA_lid_5"/>
</dbReference>
<feature type="compositionally biased region" description="Basic and acidic residues" evidence="11">
    <location>
        <begin position="4471"/>
        <end position="4503"/>
    </location>
</feature>
<dbReference type="InterPro" id="IPR003593">
    <property type="entry name" value="AAA+_ATPase"/>
</dbReference>
<dbReference type="GO" id="GO:0030687">
    <property type="term" value="C:preribosome, large subunit precursor"/>
    <property type="evidence" value="ECO:0007669"/>
    <property type="project" value="TreeGrafter"/>
</dbReference>
<dbReference type="PIRSF" id="PIRSF010340">
    <property type="entry name" value="Midasin"/>
    <property type="match status" value="1"/>
</dbReference>
<accession>A0A4S2MT12</accession>
<dbReference type="GO" id="GO:0016887">
    <property type="term" value="F:ATP hydrolysis activity"/>
    <property type="evidence" value="ECO:0007669"/>
    <property type="project" value="InterPro"/>
</dbReference>
<feature type="domain" description="VWFA" evidence="12">
    <location>
        <begin position="4732"/>
        <end position="4926"/>
    </location>
</feature>
<dbReference type="CDD" id="cd00009">
    <property type="entry name" value="AAA"/>
    <property type="match status" value="2"/>
</dbReference>
<evidence type="ECO:0000256" key="7">
    <source>
        <dbReference type="ARBA" id="ARBA00022840"/>
    </source>
</evidence>
<feature type="compositionally biased region" description="Basic and acidic residues" evidence="11">
    <location>
        <begin position="4224"/>
        <end position="4236"/>
    </location>
</feature>
<evidence type="ECO:0000256" key="1">
    <source>
        <dbReference type="ARBA" id="ARBA00004604"/>
    </source>
</evidence>
<keyword evidence="7 10" id="KW-0067">ATP-binding</keyword>
<dbReference type="InterPro" id="IPR048617">
    <property type="entry name" value="MDN1_AAA_lid_4"/>
</dbReference>
<dbReference type="SUPFAM" id="SSF53300">
    <property type="entry name" value="vWA-like"/>
    <property type="match status" value="1"/>
</dbReference>
<reference evidence="13 14" key="1">
    <citation type="submission" date="2019-04" db="EMBL/GenBank/DDBJ databases">
        <title>Comparative genomics and transcriptomics to analyze fruiting body development in filamentous ascomycetes.</title>
        <authorList>
            <consortium name="DOE Joint Genome Institute"/>
            <person name="Lutkenhaus R."/>
            <person name="Traeger S."/>
            <person name="Breuer J."/>
            <person name="Kuo A."/>
            <person name="Lipzen A."/>
            <person name="Pangilinan J."/>
            <person name="Dilworth D."/>
            <person name="Sandor L."/>
            <person name="Poggeler S."/>
            <person name="Barry K."/>
            <person name="Grigoriev I.V."/>
            <person name="Nowrousian M."/>
        </authorList>
    </citation>
    <scope>NUCLEOTIDE SEQUENCE [LARGE SCALE GENOMIC DNA]</scope>
    <source>
        <strain evidence="13 14">CBS 389.68</strain>
    </source>
</reference>
<dbReference type="Gene3D" id="3.40.50.300">
    <property type="entry name" value="P-loop containing nucleotide triphosphate hydrolases"/>
    <property type="match status" value="6"/>
</dbReference>
<dbReference type="GO" id="GO:0000055">
    <property type="term" value="P:ribosomal large subunit export from nucleus"/>
    <property type="evidence" value="ECO:0007669"/>
    <property type="project" value="TreeGrafter"/>
</dbReference>
<feature type="compositionally biased region" description="Basic residues" evidence="11">
    <location>
        <begin position="598"/>
        <end position="616"/>
    </location>
</feature>
<dbReference type="InParanoid" id="A0A4S2MT12"/>
<feature type="compositionally biased region" description="Basic and acidic residues" evidence="11">
    <location>
        <begin position="4206"/>
        <end position="4216"/>
    </location>
</feature>
<keyword evidence="9 10" id="KW-0539">Nucleus</keyword>
<dbReference type="Pfam" id="PF17867">
    <property type="entry name" value="AAA_lid_7"/>
    <property type="match status" value="3"/>
</dbReference>
<feature type="compositionally biased region" description="Low complexity" evidence="11">
    <location>
        <begin position="4416"/>
        <end position="4429"/>
    </location>
</feature>
<dbReference type="FunFam" id="3.40.50.300:FF:000142">
    <property type="entry name" value="Midasin"/>
    <property type="match status" value="1"/>
</dbReference>
<evidence type="ECO:0000259" key="12">
    <source>
        <dbReference type="PROSITE" id="PS50234"/>
    </source>
</evidence>
<comment type="function">
    <text evidence="10">Nuclear chaperone required for maturation and nuclear export of pre-60S ribosome subunits.</text>
</comment>
<keyword evidence="5" id="KW-0597">Phosphoprotein</keyword>
<feature type="compositionally biased region" description="Acidic residues" evidence="11">
    <location>
        <begin position="4275"/>
        <end position="4316"/>
    </location>
</feature>
<proteinExistence type="inferred from homology"/>
<evidence type="ECO:0000313" key="14">
    <source>
        <dbReference type="Proteomes" id="UP000298138"/>
    </source>
</evidence>
<evidence type="ECO:0000256" key="6">
    <source>
        <dbReference type="ARBA" id="ARBA00022741"/>
    </source>
</evidence>
<dbReference type="Pfam" id="PF07728">
    <property type="entry name" value="AAA_5"/>
    <property type="match status" value="8"/>
</dbReference>
<feature type="region of interest" description="Disordered" evidence="11">
    <location>
        <begin position="598"/>
        <end position="626"/>
    </location>
</feature>
<evidence type="ECO:0000313" key="13">
    <source>
        <dbReference type="EMBL" id="TGZ79609.1"/>
    </source>
</evidence>
<feature type="compositionally biased region" description="Polar residues" evidence="11">
    <location>
        <begin position="4439"/>
        <end position="4452"/>
    </location>
</feature>
<feature type="region of interest" description="Disordered" evidence="11">
    <location>
        <begin position="4566"/>
        <end position="4621"/>
    </location>
</feature>
<dbReference type="FunCoup" id="A0A4S2MT12">
    <property type="interactions" value="831"/>
</dbReference>
<evidence type="ECO:0000256" key="8">
    <source>
        <dbReference type="ARBA" id="ARBA00023186"/>
    </source>
</evidence>
<organism evidence="13 14">
    <name type="scientific">Ascodesmis nigricans</name>
    <dbReference type="NCBI Taxonomy" id="341454"/>
    <lineage>
        <taxon>Eukaryota</taxon>
        <taxon>Fungi</taxon>
        <taxon>Dikarya</taxon>
        <taxon>Ascomycota</taxon>
        <taxon>Pezizomycotina</taxon>
        <taxon>Pezizomycetes</taxon>
        <taxon>Pezizales</taxon>
        <taxon>Ascodesmidaceae</taxon>
        <taxon>Ascodesmis</taxon>
    </lineage>
</organism>
<feature type="compositionally biased region" description="Acidic residues" evidence="11">
    <location>
        <begin position="4368"/>
        <end position="4392"/>
    </location>
</feature>
<keyword evidence="14" id="KW-1185">Reference proteome</keyword>
<feature type="compositionally biased region" description="Acidic residues" evidence="11">
    <location>
        <begin position="4344"/>
        <end position="4361"/>
    </location>
</feature>
<dbReference type="FunFam" id="3.40.50.300:FF:000712">
    <property type="entry name" value="Midasin"/>
    <property type="match status" value="1"/>
</dbReference>
<dbReference type="PROSITE" id="PS00675">
    <property type="entry name" value="SIGMA54_INTERACT_1"/>
    <property type="match status" value="1"/>
</dbReference>
<evidence type="ECO:0000256" key="5">
    <source>
        <dbReference type="ARBA" id="ARBA00022553"/>
    </source>
</evidence>
<evidence type="ECO:0000256" key="9">
    <source>
        <dbReference type="ARBA" id="ARBA00023242"/>
    </source>
</evidence>
<dbReference type="GO" id="GO:0005730">
    <property type="term" value="C:nucleolus"/>
    <property type="evidence" value="ECO:0007669"/>
    <property type="project" value="UniProtKB-SubCell"/>
</dbReference>
<keyword evidence="8 10" id="KW-0143">Chaperone</keyword>
<dbReference type="Pfam" id="PF21108">
    <property type="entry name" value="MDN1_4th"/>
    <property type="match status" value="1"/>
</dbReference>
<comment type="similarity">
    <text evidence="3 10">Belongs to the midasin family.</text>
</comment>
<dbReference type="SUPFAM" id="SSF52540">
    <property type="entry name" value="P-loop containing nucleoside triphosphate hydrolases"/>
    <property type="match status" value="6"/>
</dbReference>
<dbReference type="FunFam" id="3.40.50.300:FF:001368">
    <property type="entry name" value="Midasin"/>
    <property type="match status" value="1"/>
</dbReference>
<dbReference type="SMART" id="SM00382">
    <property type="entry name" value="AAA"/>
    <property type="match status" value="6"/>
</dbReference>
<dbReference type="InterPro" id="IPR040848">
    <property type="entry name" value="AAA_lid_7"/>
</dbReference>
<dbReference type="PANTHER" id="PTHR48103:SF2">
    <property type="entry name" value="MIDASIN"/>
    <property type="match status" value="1"/>
</dbReference>
<name>A0A4S2MT12_9PEZI</name>
<dbReference type="InterPro" id="IPR036465">
    <property type="entry name" value="vWFA_dom_sf"/>
</dbReference>
<feature type="compositionally biased region" description="Acidic residues" evidence="11">
    <location>
        <begin position="4163"/>
        <end position="4192"/>
    </location>
</feature>
<feature type="region of interest" description="Disordered" evidence="11">
    <location>
        <begin position="4084"/>
        <end position="4529"/>
    </location>
</feature>
<dbReference type="Gene3D" id="3.40.50.410">
    <property type="entry name" value="von Willebrand factor, type A domain"/>
    <property type="match status" value="1"/>
</dbReference>
<dbReference type="OrthoDB" id="5186at2759"/>
<evidence type="ECO:0000256" key="2">
    <source>
        <dbReference type="ARBA" id="ARBA00004642"/>
    </source>
</evidence>
<dbReference type="FunFam" id="3.40.50.300:FF:000582">
    <property type="entry name" value="Midasin"/>
    <property type="match status" value="1"/>
</dbReference>
<dbReference type="Proteomes" id="UP000298138">
    <property type="component" value="Unassembled WGS sequence"/>
</dbReference>
<sequence length="4939" mass="553291">MDTGLLDQRFLEFLNNTPLASRLPQSVFTNLRDPTQSTSAVYLDTLSRLSLDPAFTAPVFICYEPIFLELAVRWRKLGSVEQILSAFARLLPVAPYLAEVAEHFLLPRGESATPYTSEYWVRKEKDVEMVKEVLLAIFRLLRFRREAFSGLVDVKGLYTVLKSSDRVVKFLAVRILARVLGVAEKARAEMEARFGVGREGERVEGVWEEREVDYGFLMLLESQRLKKLAEDVEAVRSAPEASIPTHSRIIQPSDWSPMIVDMCGVLMPRLLDSVAPQTSIIDTPTTRINIQALASSLRDTTPLLVTGNTGSGKTTLIHQLASALGALSTMVSVHLGDQTDAKLLIGTYSTAADCPGSFEWRPGVLTTAVREGRWVLVEDIDKAPTDVLGVLLPLIERGELLHPSRGERIKAARGFRLIATVRTSASSGKQGSASTVNLLGNRLWNRVDLQMLPLSELEQIVLGRFPLLHTMASAIISVYTSVQQLYASPSFLAISKSTISRHMSPRDVFKWCTRLNILFTDASVKTNSTTLPESLYDKIFREAVDCFAGNLHTPDAKRLVAERIAEQLNIPSQRLDHFLVGEIPGFKDAERSVTVGRAKLKKRKDPSTALKRRKKSFPAGGSGKKRPFAQTAHALKLMEQVGVAVRLSEPVLLVGETGTGKTTIVQHLADLMGFNLTAINLSQQTESGDLLGGYKPVDIRSLAVPLKETFDPLFSATFSAKKNERFLEMFQKCWAKQQWNKIIKLWLSAADLAEKELSKPEKPETEDGDGQGKKKRKLDRIEKAALQAQWIQFSAGVRTLERQSSQLAKSFAFAFVEGALVKAARNGDWVLLDEINLASPDTLESIADLLTNGSIILSEKGDVERIQAHPDFRIFACMNPATDVGKRDLPPSIRSRFTELYVDNPDADYENLLAIIAEYIGHLTIGDERAVSDVAKLYMEAKKLAEAHLLVDGASQRPHFSIRTLTRTLSYVVEIAGVYGLRRSLYEGFGMSFLTLLDRNSEKILLPIIDKYILGQQKNIRGLMNQIPQRPNDGEQYVPFKHYWMRRGAFEPQEQPHYIITPFVERNMLNLVRATATRKFPVLVQGPTSAGKTSMIEYLAKRTGNKFVRINNHEHTDLQEYMGTYVSDNDGKLSFREGILVEALRNGHWIVLDELNLAPTDVLEALNRLLDDNRELLIPETQEVVRPHKNFMLFATQNPPGLYGGRKNLSRAFRNRFLELHFDDIPEDELETILKERCQIAPSYCAKIVKVYKELSLLRQSTRLFEQKNSFATLRDLFRWANREAIGYQQLAENGYMLLAERVRKDEEKQAVREVLEKVMRVKIDEATLYGFDRLPEYAEYLSKRESGEVVWTTAMTRLFSLVASALRNQEPVLLVGETGCGKTTVCQMLADAVTTKLTIVNAHMNTETGDIIGAQRPKRNRSGHQAELAEDLKAVLHEFSVSADEINKMDLDGLMKAYGSLDERQMATIPEERANAIKTNMTRIKGLFEWADGPLIQAMKQGSFFLLDEISLADDSVLERLNSVLEPERTMLLAEKGPIESQIKATNGFQFLATMNPGGDYGKKELSPALRNRFTEIWVPAMTRFEDMLQIVQSKLKPGLEYLAEPIVKYAQWFSQEMNLTETAIVSIRDILAWIRFINLYEHDPKLGALHGAALVYFDALGANPSAVLTMSEDVGQQKMKCVEKLSELVQYDLRPLHAEGVEVQATNTSVQVGPFAIPRASIPTKPLSFNLTAPTTALNAMRVIRAMQLRRPILLEGSPGVGKTSLITALAQATGNSLTRINLSEQTDLMDLFGSDVPVEGGQSGEFAWRDAPFLRAMQKGHWVLLDEMNLASQSVLEGLNACLDHRGVAYIAELDREFKCHPDFLVFAAQNPHHQGGGRKGLPASFVNRFTVVYVESLSLEDLRMIAQKLYPAVQQDMVENLIKFVVELDKELTLKRSFGAIGGPWEFNLRDTLRWLELLTANDLLPQNKAPEEFIDIVIKQRFRTPEDRGRVDQLYTTIFGEAPKKRHLWHHLADLSFQVGHSVLPRDGPLQNISAEGLAILKQQLPALETVMTCIQKNMPCILVGASGSGKSSVLRLLAGIVGAEVDQMALNNDVDTTDIVGGFEQVDMSRKVFTLLNTVERVIRELVIETTRNGQQPKEASLKLIEVCKSSKVQSDIERLTLLRDYLQELEGDAESLDGFATQTEKLLEEAHKAKAARFEWVDGMLVKAVEQGHWLILDNANLCSPSVLDRLNSLLEVGGYLAVNEHSTADGDPKIIVPHPNFRFFITMDPKHGELSRAMRNRCVEIYLDPTTVAELPPDAISDDTELQRIGNFTDVAESDHDVFRRLDNAVEKLSIVGEDMMWAALEHIPRSSAAMVNRLKSGMDADAPPARILEAFMGLVEHEKVSAVAAEFLNSTHSGLQLSRDFDNAQSLVPLRNTYLSIALPMEDVAAHYIFYTFARAVKEVATIEETIVQKSTTTKMAQMTFIEKSASQMSKSKRSSKAKSSVAPLFEFLSTIRRMLQTDLNQRNKISGTNSILELTEIWKDMVRVGDASRLDDSVLQVYLWLVQEWRRKEDIAGEARILSKTDQALKILAAPLKLTTGLEMEQMWTKMRPSVPKDLQAWGQWDKLKEAMLRFDGIAGETELNNVLMTKKALLGASAALLLENADVVGLVQDILASIEKVEETRIPGLKEYSRIAFLPAFDLLLKLRTLNQVHLQDDIIRLAHYAGRPTTNLLGYASEDELVRVSYKQVLEDLWAYPVANEKGRGALSLLGGNIVKEMLAVGDTAKKTVIGQLRHVGPELDELAKQFVGSTVTIAKNHVETLMEDLWGKIKELLLLLSSPQAREDVLPQVFSELENARFASAEVSRTVDFIFNSGAQPPLLRANKAIDEHILPVFQCFQQFASSVNQHEKTYLAGSAWTHYSLACLKLYVPDNAMDPALKPMILKSRFITRRKELCTAIEAERQHELIFTGQTDNMKIRHLQSRLEALGQEPADSLIARPDVSEMSQLHGELMGLLQVVDGEPHKRILPMVEQRQQGYADQVKLVQMNLSQVAERLKSVNQVYKDIVDPVLGFVYSLKLGFELATAGAEGANFGAQGEELADPLGDVPSSLSHGTEAQLFSLRIVATKTATVGLNNVDPLDRENMMAIFRRLYQRWKMEIEEAREKAQNDSSLFTFRGETVDFDAKEFAAMFPDYEENDENDEPEEEKTEQSKVAEHGALAAKIAECHAALFSGPHNLDLGLEAMMDSGVSFWKKALGDEQIQLTKEAMMNFLPSILLALRSTTEWAKGNHDARLYDFYADGNIAEANKLVNIVHKTLNRVARLSETWPENITLQDAVEVCQQILEFPNDTPVAKFITKVEKLHGILHEWQSVASKEFSTAEHFDAITQLIISWRKLELTTWPRLFDREDERARQTALSWWFFMFENIVANPLALLKDGQSLSDHAKQLVDSLASFMATSSIGQYRHRLQLIRTFERHIEFLIKDNPKMEVIARALKNFMFYHEQYSATIEERLKQGRKKSEKEVADVVLLASWKDTGILALRESAKRSHHKLYKVIRKYRQHLDNSAAPLLSNMPSLDKFSGQSLIAASEVTFNKELIIAVYSKLVKLWERRPQRLQDVEAVGRMMLRASRIDEDKINITEFLDEFSASIITTIKELQAETPGTLSTENKDAIKHLKTRKRKLLADTLSELRNMGFTSNPSRAVLRKQATMQDIFVSAKSIDAVEHVVQTEGIQQYFVRLVEGLMKARVASKDHSQDLEKNEVSRCSGYLEHLVSFVIEQRASVASTLKEFLTLQEARNKYRLVASMDAQDPSFIGREVLQLLEFENVNKTMRWLPKMLEFTLKLLRIHEEFAAISLSTEKKTVEQFIATAKELNSKLEQEKFIHPELWIASSKKAVDESINSLQGIQTWLVQIRNDTPAIAYTFTPILRWLSRSGTYDGAGMIDGLAVENTILTLDSSVEKLADSILVALQRLKAANSSLTTESDTAGWFFTHQTTATSSVRALHMKNVARKINDAIDFAAAVRPLDTTTSQAIRSVFASYNPIIEHYVNICHDILQRSASDHRATTKAAYILCTNASTLFQKGFCQPAEAGEAGGEKSGELESGTGLGEGEGAEDISKDIGADEDMSELAQQQDPEDKDKQDIEDEEDAVNMDHEDMEGEMGDKEGKDDEGEGEEGEEEDKDMDEEVGDVDDLDPDAVDEKMWDAEQDEDLKEKDGGDTKGKQQPGDELEAKKEEQKKEGGDQGENDTEAPEESEGMDMGDEVKQQNEAEGMDEHVPEVETLDLPEDMQLDGDESGEEKDDDGEGDEDLDMEDLSDVDNEDENMKDAETTQDDDEKFPDLDHAPNPDGPPEEENEGEEGAEEEDKDEEHGDGVQDDEPPEDDEPMEDPDQLLTTQDEDTSKEADNTAASEEQAVQGGMDTSESNEQASAQQQSGEEVKADNEQQGKGTENAASSEEQNAGAAAKNEQDQTQQQKAQQEEEARKESEFRKVGDILEKWHRQRREILNAKEDDEDRPTADTMELDDPEFEHLPNEDATADTQALGAATEEQAKTLDDQMAIDSGEKEIMDAMEDTEAEKPDPDAIPEPIDHKKDEPIGEEVDESRGAGAVIGETKQLPSDSKNGDEPDLMDLDMEVPDDFDAAEMDATPSQPSTVVSLRTREEARQLWQQHESSTRTLSASLCEHLRLILAPTQATKMRGDFRTGKRLNMRRILPYIASDYKKDKIWLRRAKPSKRQYHVILAVDDSKSMAEGSCSDLALETVALVAKALSSLEVGSIAVVSFGESIDVVHPFDKPFTSDSGVEAFQRFSFSQTKTDVRWMVEKSLTLFETARNNAVGSQAELWQLEIVISDGVCEDHDTVRRLVRKAMEQRVMLVFVIVDSVRKDSILKLESVKFGADGQIKMERYLDTFPFGYYLVVKDVRELPTVLAGALRQWFAESVDAGGV</sequence>
<feature type="compositionally biased region" description="Basic and acidic residues" evidence="11">
    <location>
        <begin position="756"/>
        <end position="765"/>
    </location>
</feature>
<dbReference type="STRING" id="341454.A0A4S2MT12"/>
<dbReference type="GO" id="GO:0005654">
    <property type="term" value="C:nucleoplasm"/>
    <property type="evidence" value="ECO:0007669"/>
    <property type="project" value="UniProtKB-SubCell"/>
</dbReference>
<evidence type="ECO:0000256" key="11">
    <source>
        <dbReference type="SAM" id="MobiDB-lite"/>
    </source>
</evidence>
<feature type="compositionally biased region" description="Basic and acidic residues" evidence="11">
    <location>
        <begin position="4256"/>
        <end position="4273"/>
    </location>
</feature>
<dbReference type="InterPro" id="IPR012099">
    <property type="entry name" value="Midasin"/>
</dbReference>
<feature type="compositionally biased region" description="Low complexity" evidence="11">
    <location>
        <begin position="4457"/>
        <end position="4470"/>
    </location>
</feature>
<dbReference type="PANTHER" id="PTHR48103">
    <property type="entry name" value="MIDASIN-RELATED"/>
    <property type="match status" value="1"/>
</dbReference>
<feature type="region of interest" description="Disordered" evidence="11">
    <location>
        <begin position="756"/>
        <end position="776"/>
    </location>
</feature>
<feature type="compositionally biased region" description="Basic and acidic residues" evidence="11">
    <location>
        <begin position="4570"/>
        <end position="4589"/>
    </location>
</feature>
<keyword evidence="6 10" id="KW-0547">Nucleotide-binding</keyword>
<gene>
    <name evidence="13" type="ORF">EX30DRAFT_321183</name>
</gene>
<evidence type="ECO:0000256" key="4">
    <source>
        <dbReference type="ARBA" id="ARBA00017143"/>
    </source>
</evidence>
<dbReference type="InterPro" id="IPR011704">
    <property type="entry name" value="ATPase_dyneun-rel_AAA"/>
</dbReference>
<feature type="compositionally biased region" description="Acidic residues" evidence="11">
    <location>
        <begin position="4137"/>
        <end position="4155"/>
    </location>
</feature>
<dbReference type="Pfam" id="PF17865">
    <property type="entry name" value="AAA_lid_5"/>
    <property type="match status" value="1"/>
</dbReference>